<comment type="caution">
    <text evidence="2">The sequence shown here is derived from an EMBL/GenBank/DDBJ whole genome shotgun (WGS) entry which is preliminary data.</text>
</comment>
<evidence type="ECO:0000313" key="2">
    <source>
        <dbReference type="EMBL" id="KAG2225877.1"/>
    </source>
</evidence>
<feature type="compositionally biased region" description="Low complexity" evidence="1">
    <location>
        <begin position="88"/>
        <end position="99"/>
    </location>
</feature>
<dbReference type="OrthoDB" id="2274220at2759"/>
<dbReference type="EMBL" id="JAEPRB010000022">
    <property type="protein sequence ID" value="KAG2225877.1"/>
    <property type="molecule type" value="Genomic_DNA"/>
</dbReference>
<name>A0A8H7VNV9_9FUNG</name>
<reference evidence="2 3" key="1">
    <citation type="submission" date="2020-12" db="EMBL/GenBank/DDBJ databases">
        <title>Metabolic potential, ecology and presence of endohyphal bacteria is reflected in genomic diversity of Mucoromycotina.</title>
        <authorList>
            <person name="Muszewska A."/>
            <person name="Okrasinska A."/>
            <person name="Steczkiewicz K."/>
            <person name="Drgas O."/>
            <person name="Orlowska M."/>
            <person name="Perlinska-Lenart U."/>
            <person name="Aleksandrzak-Piekarczyk T."/>
            <person name="Szatraj K."/>
            <person name="Zielenkiewicz U."/>
            <person name="Pilsyk S."/>
            <person name="Malc E."/>
            <person name="Mieczkowski P."/>
            <person name="Kruszewska J.S."/>
            <person name="Biernat P."/>
            <person name="Pawlowska J."/>
        </authorList>
    </citation>
    <scope>NUCLEOTIDE SEQUENCE [LARGE SCALE GENOMIC DNA]</scope>
    <source>
        <strain evidence="2 3">CBS 142.35</strain>
    </source>
</reference>
<proteinExistence type="predicted"/>
<organism evidence="2 3">
    <name type="scientific">Circinella minor</name>
    <dbReference type="NCBI Taxonomy" id="1195481"/>
    <lineage>
        <taxon>Eukaryota</taxon>
        <taxon>Fungi</taxon>
        <taxon>Fungi incertae sedis</taxon>
        <taxon>Mucoromycota</taxon>
        <taxon>Mucoromycotina</taxon>
        <taxon>Mucoromycetes</taxon>
        <taxon>Mucorales</taxon>
        <taxon>Lichtheimiaceae</taxon>
        <taxon>Circinella</taxon>
    </lineage>
</organism>
<evidence type="ECO:0000256" key="1">
    <source>
        <dbReference type="SAM" id="MobiDB-lite"/>
    </source>
</evidence>
<evidence type="ECO:0000313" key="3">
    <source>
        <dbReference type="Proteomes" id="UP000646827"/>
    </source>
</evidence>
<feature type="region of interest" description="Disordered" evidence="1">
    <location>
        <begin position="114"/>
        <end position="137"/>
    </location>
</feature>
<protein>
    <submittedName>
        <fullName evidence="2">Uncharacterized protein</fullName>
    </submittedName>
</protein>
<gene>
    <name evidence="2" type="ORF">INT45_006573</name>
</gene>
<sequence length="542" mass="62012">MSQNPSDRLTDLFKDYFKRTTEPPSLAGFYAYDPENFVQNSPELEAVAFWTKEFKKAIKYFDIKKSTNRNPNWSAIFPQELNVSKYLSSNNSSGNGSNSANLEEAEVVTTPKPKATKRKTVGSTTVTDSSKGDSCPLTDEAREHFKKAFDDMNDDNKWELRKENNKRIFVEDIMYEFGMKCEYEHAVHSFILDLNDTCWNSYFTIEEKKALFKSGNWKLPPIDPEIREILDNHALSVADLVGSEEEEVKDELLDCLWTSITKQGYYNPKQEFDKYWIQQALVSFLDMYRLNKLKEIVYQGSEMDFVIQCWSKFDRCFDDLGVVGRFTDFWIKKRDRTCLATLVRVNAQRTISGAGPIESQHRSVRPDILIMKDGIEVAVGETAKLDVGGVTKKELVEKSLHLPKVMKDLYNVALAKGKNKESLARVLRIVAMNQINTRIQISILDCPKGYVSRLLRLEEDEIPLDSTLITSSLFGVIKSVLVAKAIVKNNLQQIKAHQLEIASSSKKPSYAFECDLDDNDDNEKYLILPQALTLPNKKQKKN</sequence>
<dbReference type="Proteomes" id="UP000646827">
    <property type="component" value="Unassembled WGS sequence"/>
</dbReference>
<accession>A0A8H7VNV9</accession>
<keyword evidence="3" id="KW-1185">Reference proteome</keyword>
<feature type="region of interest" description="Disordered" evidence="1">
    <location>
        <begin position="88"/>
        <end position="107"/>
    </location>
</feature>
<dbReference type="AlphaFoldDB" id="A0A8H7VNV9"/>